<accession>A0A419QBZ7</accession>
<feature type="compositionally biased region" description="Basic and acidic residues" evidence="1">
    <location>
        <begin position="164"/>
        <end position="174"/>
    </location>
</feature>
<feature type="region of interest" description="Disordered" evidence="1">
    <location>
        <begin position="1"/>
        <end position="40"/>
    </location>
</feature>
<evidence type="ECO:0000313" key="3">
    <source>
        <dbReference type="Proteomes" id="UP000286415"/>
    </source>
</evidence>
<feature type="region of interest" description="Disordered" evidence="1">
    <location>
        <begin position="427"/>
        <end position="482"/>
    </location>
</feature>
<proteinExistence type="predicted"/>
<dbReference type="Proteomes" id="UP000286415">
    <property type="component" value="Unassembled WGS sequence"/>
</dbReference>
<protein>
    <submittedName>
        <fullName evidence="2">Uncharacterized protein</fullName>
    </submittedName>
</protein>
<comment type="caution">
    <text evidence="2">The sequence shown here is derived from an EMBL/GenBank/DDBJ whole genome shotgun (WGS) entry which is preliminary data.</text>
</comment>
<feature type="compositionally biased region" description="Polar residues" evidence="1">
    <location>
        <begin position="10"/>
        <end position="20"/>
    </location>
</feature>
<gene>
    <name evidence="2" type="ORF">CSKR_113442</name>
</gene>
<feature type="compositionally biased region" description="Basic and acidic residues" evidence="1">
    <location>
        <begin position="200"/>
        <end position="209"/>
    </location>
</feature>
<evidence type="ECO:0000313" key="2">
    <source>
        <dbReference type="EMBL" id="KAG5455283.1"/>
    </source>
</evidence>
<evidence type="ECO:0000256" key="1">
    <source>
        <dbReference type="SAM" id="MobiDB-lite"/>
    </source>
</evidence>
<organism evidence="2 3">
    <name type="scientific">Clonorchis sinensis</name>
    <name type="common">Chinese liver fluke</name>
    <dbReference type="NCBI Taxonomy" id="79923"/>
    <lineage>
        <taxon>Eukaryota</taxon>
        <taxon>Metazoa</taxon>
        <taxon>Spiralia</taxon>
        <taxon>Lophotrochozoa</taxon>
        <taxon>Platyhelminthes</taxon>
        <taxon>Trematoda</taxon>
        <taxon>Digenea</taxon>
        <taxon>Opisthorchiida</taxon>
        <taxon>Opisthorchiata</taxon>
        <taxon>Opisthorchiidae</taxon>
        <taxon>Clonorchis</taxon>
    </lineage>
</organism>
<feature type="compositionally biased region" description="Basic residues" evidence="1">
    <location>
        <begin position="434"/>
        <end position="448"/>
    </location>
</feature>
<feature type="region of interest" description="Disordered" evidence="1">
    <location>
        <begin position="294"/>
        <end position="338"/>
    </location>
</feature>
<dbReference type="OrthoDB" id="6279275at2759"/>
<feature type="region of interest" description="Disordered" evidence="1">
    <location>
        <begin position="55"/>
        <end position="100"/>
    </location>
</feature>
<feature type="compositionally biased region" description="Polar residues" evidence="1">
    <location>
        <begin position="211"/>
        <end position="220"/>
    </location>
</feature>
<reference evidence="2 3" key="1">
    <citation type="journal article" date="2018" name="Biotechnol. Adv.">
        <title>Improved genomic resources and new bioinformatic workflow for the carcinogenic parasite Clonorchis sinensis: Biotechnological implications.</title>
        <authorList>
            <person name="Wang D."/>
            <person name="Korhonen P.K."/>
            <person name="Gasser R.B."/>
            <person name="Young N.D."/>
        </authorList>
    </citation>
    <scope>NUCLEOTIDE SEQUENCE [LARGE SCALE GENOMIC DNA]</scope>
    <source>
        <strain evidence="2">Cs-k2</strain>
    </source>
</reference>
<reference evidence="2 3" key="2">
    <citation type="journal article" date="2021" name="Genomics">
        <title>High-quality reference genome for Clonorchis sinensis.</title>
        <authorList>
            <person name="Young N.D."/>
            <person name="Stroehlein A.J."/>
            <person name="Kinkar L."/>
            <person name="Wang T."/>
            <person name="Sohn W.M."/>
            <person name="Chang B.C.H."/>
            <person name="Kaur P."/>
            <person name="Weisz D."/>
            <person name="Dudchenko O."/>
            <person name="Aiden E.L."/>
            <person name="Korhonen P.K."/>
            <person name="Gasser R.B."/>
        </authorList>
    </citation>
    <scope>NUCLEOTIDE SEQUENCE [LARGE SCALE GENOMIC DNA]</scope>
    <source>
        <strain evidence="2">Cs-k2</strain>
    </source>
</reference>
<sequence length="482" mass="51814">MSPKKGKTGRGQSKNFQQPYPTGLAWTDSASPVWPEDSRVNNKSMCAAAARRSVSCVTGTKPTINDPRTVATLPPRSELPSFVYPDSSRPNPLDDARPNLLVSLTNDHSLSSTSSQTATSSGVALTAGSFSSGSGGTTRPSSMAISWPPPPTLTEEPDFPGSDSDGHHNHEKPQSRTTATSPRDSDGQDTHTKVVGTIAKTEDGTDASRRNLFSSSSTKPTVKRMHTFNGVDRSTQCPLSSSGLHYSPTNASLLLVTTQLEEVQQGAKKLRSRHAALSFRLANRLVRDQVHTVEELNKNGTGSEDRSHSTTPPSEDSTEDRPRISAASSYDHSADEGDEATSSLCARLAAIEMLIQQAESIETRLRDEVNQYMTTDLTVPTELVSNTPNDQCQRTLNAHTQRRRGWCHRARAAHGIQSCPSTNPCVPPAAQHTARGRGRGGRNRRRRYYGGAGGGGAVRNRPKAWNKSDSNGGHTVAVSPAS</sequence>
<name>A0A419QBZ7_CLOSI</name>
<dbReference type="EMBL" id="NIRI02000005">
    <property type="protein sequence ID" value="KAG5455283.1"/>
    <property type="molecule type" value="Genomic_DNA"/>
</dbReference>
<feature type="region of interest" description="Disordered" evidence="1">
    <location>
        <begin position="129"/>
        <end position="221"/>
    </location>
</feature>
<keyword evidence="3" id="KW-1185">Reference proteome</keyword>
<feature type="compositionally biased region" description="Basic and acidic residues" evidence="1">
    <location>
        <begin position="294"/>
        <end position="308"/>
    </location>
</feature>
<dbReference type="InParanoid" id="A0A419QBZ7"/>
<dbReference type="AlphaFoldDB" id="A0A419QBZ7"/>
<feature type="compositionally biased region" description="Basic and acidic residues" evidence="1">
    <location>
        <begin position="183"/>
        <end position="192"/>
    </location>
</feature>